<sequence>MDAITLLKERRSVRKYKDQVVDRSLMKEIVDLARWAPSWANVQIARYTMIDSPETIKAIAQDGVHQFSYNMKTLAHAKGVCVLSYVKGKSGKLSTPKGEFKDSGEMIWEIFDAGIACQTFCLAAHAKGIGTCVFGVIDNNAIEKIVALPEGERVAAVIVYGYEEGEHAAPTPRMEADKILRFI</sequence>
<name>A0AC61NQA0_9BACT</name>
<dbReference type="EMBL" id="CP081303">
    <property type="protein sequence ID" value="QZE15477.1"/>
    <property type="molecule type" value="Genomic_DNA"/>
</dbReference>
<reference evidence="1" key="1">
    <citation type="submission" date="2021-08" db="EMBL/GenBank/DDBJ databases">
        <title>Novel anaerobic bacterium isolated from sea squirt in East Sea, Republic of Korea.</title>
        <authorList>
            <person name="Nguyen T.H."/>
            <person name="Li Z."/>
            <person name="Lee Y.-J."/>
            <person name="Ko J."/>
            <person name="Kim S.-G."/>
        </authorList>
    </citation>
    <scope>NUCLEOTIDE SEQUENCE</scope>
    <source>
        <strain evidence="1">KCTC 25031</strain>
    </source>
</reference>
<evidence type="ECO:0000313" key="1">
    <source>
        <dbReference type="EMBL" id="QZE15477.1"/>
    </source>
</evidence>
<gene>
    <name evidence="1" type="ORF">K4L44_06505</name>
</gene>
<proteinExistence type="predicted"/>
<dbReference type="Proteomes" id="UP000826212">
    <property type="component" value="Chromosome"/>
</dbReference>
<accession>A0AC61NQA0</accession>
<keyword evidence="2" id="KW-1185">Reference proteome</keyword>
<protein>
    <submittedName>
        <fullName evidence="1">Nitroreductase family protein</fullName>
    </submittedName>
</protein>
<evidence type="ECO:0000313" key="2">
    <source>
        <dbReference type="Proteomes" id="UP000826212"/>
    </source>
</evidence>
<organism evidence="1 2">
    <name type="scientific">Halosquirtibacter laminarini</name>
    <dbReference type="NCBI Taxonomy" id="3374600"/>
    <lineage>
        <taxon>Bacteria</taxon>
        <taxon>Pseudomonadati</taxon>
        <taxon>Bacteroidota</taxon>
        <taxon>Bacteroidia</taxon>
        <taxon>Marinilabiliales</taxon>
        <taxon>Prolixibacteraceae</taxon>
        <taxon>Halosquirtibacter</taxon>
    </lineage>
</organism>